<organism evidence="1 2">
    <name type="scientific">Salix brachista</name>
    <dbReference type="NCBI Taxonomy" id="2182728"/>
    <lineage>
        <taxon>Eukaryota</taxon>
        <taxon>Viridiplantae</taxon>
        <taxon>Streptophyta</taxon>
        <taxon>Embryophyta</taxon>
        <taxon>Tracheophyta</taxon>
        <taxon>Spermatophyta</taxon>
        <taxon>Magnoliopsida</taxon>
        <taxon>eudicotyledons</taxon>
        <taxon>Gunneridae</taxon>
        <taxon>Pentapetalae</taxon>
        <taxon>rosids</taxon>
        <taxon>fabids</taxon>
        <taxon>Malpighiales</taxon>
        <taxon>Salicaceae</taxon>
        <taxon>Saliceae</taxon>
        <taxon>Salix</taxon>
    </lineage>
</organism>
<dbReference type="GO" id="GO:0072318">
    <property type="term" value="P:clathrin coat disassembly"/>
    <property type="evidence" value="ECO:0007669"/>
    <property type="project" value="TreeGrafter"/>
</dbReference>
<evidence type="ECO:0008006" key="3">
    <source>
        <dbReference type="Google" id="ProtNLM"/>
    </source>
</evidence>
<dbReference type="EMBL" id="VDCV01000011">
    <property type="protein sequence ID" value="KAB5534262.1"/>
    <property type="molecule type" value="Genomic_DNA"/>
</dbReference>
<dbReference type="GO" id="GO:0031982">
    <property type="term" value="C:vesicle"/>
    <property type="evidence" value="ECO:0007669"/>
    <property type="project" value="TreeGrafter"/>
</dbReference>
<keyword evidence="2" id="KW-1185">Reference proteome</keyword>
<evidence type="ECO:0000313" key="2">
    <source>
        <dbReference type="Proteomes" id="UP000326939"/>
    </source>
</evidence>
<name>A0A5N5KV62_9ROSI</name>
<dbReference type="Gene3D" id="1.10.287.110">
    <property type="entry name" value="DnaJ domain"/>
    <property type="match status" value="1"/>
</dbReference>
<accession>A0A5N5KV62</accession>
<dbReference type="SUPFAM" id="SSF46565">
    <property type="entry name" value="Chaperone J-domain"/>
    <property type="match status" value="1"/>
</dbReference>
<sequence>MQILWPNSGWYAIALTSLMESSQVKKAYQKARLCLHPDKLQQRGGTLAQKYVAEKVFSILQFFYVDYRMHGLLSSPKICCLSSRRFRNFFALSFFNFENQQEKLAR</sequence>
<protein>
    <recommendedName>
        <fullName evidence="3">J domain-containing protein</fullName>
    </recommendedName>
</protein>
<reference evidence="2" key="1">
    <citation type="journal article" date="2019" name="Gigascience">
        <title>De novo genome assembly of the endangered Acer yangbiense, a plant species with extremely small populations endemic to Yunnan Province, China.</title>
        <authorList>
            <person name="Yang J."/>
            <person name="Wariss H.M."/>
            <person name="Tao L."/>
            <person name="Zhang R."/>
            <person name="Yun Q."/>
            <person name="Hollingsworth P."/>
            <person name="Dao Z."/>
            <person name="Luo G."/>
            <person name="Guo H."/>
            <person name="Ma Y."/>
            <person name="Sun W."/>
        </authorList>
    </citation>
    <scope>NUCLEOTIDE SEQUENCE [LARGE SCALE GENOMIC DNA]</scope>
    <source>
        <strain evidence="2">cv. br00</strain>
    </source>
</reference>
<evidence type="ECO:0000313" key="1">
    <source>
        <dbReference type="EMBL" id="KAB5534262.1"/>
    </source>
</evidence>
<dbReference type="AlphaFoldDB" id="A0A5N5KV62"/>
<dbReference type="PANTHER" id="PTHR23172">
    <property type="entry name" value="AUXILIN/CYCLIN G-ASSOCIATED KINASE-RELATED"/>
    <property type="match status" value="1"/>
</dbReference>
<gene>
    <name evidence="1" type="ORF">DKX38_017348</name>
</gene>
<dbReference type="GO" id="GO:0072583">
    <property type="term" value="P:clathrin-dependent endocytosis"/>
    <property type="evidence" value="ECO:0007669"/>
    <property type="project" value="TreeGrafter"/>
</dbReference>
<dbReference type="GO" id="GO:0005737">
    <property type="term" value="C:cytoplasm"/>
    <property type="evidence" value="ECO:0007669"/>
    <property type="project" value="TreeGrafter"/>
</dbReference>
<dbReference type="PANTHER" id="PTHR23172:SF69">
    <property type="entry name" value="CHAPERONE DNAJ-DOMAIN SUPERFAMILY PROTEIN"/>
    <property type="match status" value="1"/>
</dbReference>
<dbReference type="GO" id="GO:0030276">
    <property type="term" value="F:clathrin binding"/>
    <property type="evidence" value="ECO:0007669"/>
    <property type="project" value="TreeGrafter"/>
</dbReference>
<dbReference type="InterPro" id="IPR036869">
    <property type="entry name" value="J_dom_sf"/>
</dbReference>
<dbReference type="Proteomes" id="UP000326939">
    <property type="component" value="Chromosome 11"/>
</dbReference>
<proteinExistence type="predicted"/>
<comment type="caution">
    <text evidence="1">The sequence shown here is derived from an EMBL/GenBank/DDBJ whole genome shotgun (WGS) entry which is preliminary data.</text>
</comment>